<evidence type="ECO:0000256" key="1">
    <source>
        <dbReference type="PROSITE-ProRule" id="PRU00371"/>
    </source>
</evidence>
<evidence type="ECO:0000259" key="3">
    <source>
        <dbReference type="PROSITE" id="PS51029"/>
    </source>
</evidence>
<accession>A0AAN8XEC7</accession>
<reference evidence="5 6" key="1">
    <citation type="submission" date="2023-11" db="EMBL/GenBank/DDBJ databases">
        <title>Halocaridina rubra genome assembly.</title>
        <authorList>
            <person name="Smith C."/>
        </authorList>
    </citation>
    <scope>NUCLEOTIDE SEQUENCE [LARGE SCALE GENOMIC DNA]</scope>
    <source>
        <strain evidence="5">EP-1</strain>
        <tissue evidence="5">Whole</tissue>
    </source>
</reference>
<dbReference type="SMART" id="SM00595">
    <property type="entry name" value="MADF"/>
    <property type="match status" value="1"/>
</dbReference>
<sequence>MNQIDQDEKLIIEVQQYPALYDQNSYDYRDLRKKERMWQSVADSLGLHAKECQARWRVLRDKFVREMRKNVNPKRAGTSALQVYQGSWPLMSQLMFLTSHVKHKPNRPNNKKENHSDTGETDEEEDLEVSEEEDSENRPDPTSYLLTNSAEVMESVTPTKRIKFDSTDNVKIGESEMEILKLITNACNTKEENEENEERLFCLSLVPSLKRLSPEKRSFAKLQIQRILHTMEFPDLKVEF</sequence>
<dbReference type="Proteomes" id="UP001381693">
    <property type="component" value="Unassembled WGS sequence"/>
</dbReference>
<dbReference type="GO" id="GO:0003677">
    <property type="term" value="F:DNA binding"/>
    <property type="evidence" value="ECO:0007669"/>
    <property type="project" value="InterPro"/>
</dbReference>
<keyword evidence="1" id="KW-0539">Nucleus</keyword>
<comment type="caution">
    <text evidence="5">The sequence shown here is derived from an EMBL/GenBank/DDBJ whole genome shotgun (WGS) entry which is preliminary data.</text>
</comment>
<gene>
    <name evidence="5" type="ORF">SK128_003528</name>
</gene>
<feature type="region of interest" description="Disordered" evidence="2">
    <location>
        <begin position="102"/>
        <end position="147"/>
    </location>
</feature>
<evidence type="ECO:0000313" key="5">
    <source>
        <dbReference type="EMBL" id="KAK7079953.1"/>
    </source>
</evidence>
<dbReference type="PROSITE" id="PS51029">
    <property type="entry name" value="MADF"/>
    <property type="match status" value="1"/>
</dbReference>
<evidence type="ECO:0000256" key="2">
    <source>
        <dbReference type="SAM" id="MobiDB-lite"/>
    </source>
</evidence>
<dbReference type="Pfam" id="PF10545">
    <property type="entry name" value="MADF_DNA_bdg"/>
    <property type="match status" value="1"/>
</dbReference>
<dbReference type="InterPro" id="IPR039353">
    <property type="entry name" value="TF_Adf1"/>
</dbReference>
<dbReference type="GO" id="GO:0005634">
    <property type="term" value="C:nucleus"/>
    <property type="evidence" value="ECO:0007669"/>
    <property type="project" value="UniProtKB-SubCell"/>
</dbReference>
<feature type="compositionally biased region" description="Acidic residues" evidence="2">
    <location>
        <begin position="119"/>
        <end position="135"/>
    </location>
</feature>
<proteinExistence type="predicted"/>
<dbReference type="PROSITE" id="PS51031">
    <property type="entry name" value="BESS"/>
    <property type="match status" value="1"/>
</dbReference>
<keyword evidence="6" id="KW-1185">Reference proteome</keyword>
<dbReference type="EMBL" id="JAXCGZ010006242">
    <property type="protein sequence ID" value="KAK7079953.1"/>
    <property type="molecule type" value="Genomic_DNA"/>
</dbReference>
<dbReference type="AlphaFoldDB" id="A0AAN8XEC7"/>
<organism evidence="5 6">
    <name type="scientific">Halocaridina rubra</name>
    <name type="common">Hawaiian red shrimp</name>
    <dbReference type="NCBI Taxonomy" id="373956"/>
    <lineage>
        <taxon>Eukaryota</taxon>
        <taxon>Metazoa</taxon>
        <taxon>Ecdysozoa</taxon>
        <taxon>Arthropoda</taxon>
        <taxon>Crustacea</taxon>
        <taxon>Multicrustacea</taxon>
        <taxon>Malacostraca</taxon>
        <taxon>Eumalacostraca</taxon>
        <taxon>Eucarida</taxon>
        <taxon>Decapoda</taxon>
        <taxon>Pleocyemata</taxon>
        <taxon>Caridea</taxon>
        <taxon>Atyoidea</taxon>
        <taxon>Atyidae</taxon>
        <taxon>Halocaridina</taxon>
    </lineage>
</organism>
<name>A0AAN8XEC7_HALRR</name>
<evidence type="ECO:0000313" key="6">
    <source>
        <dbReference type="Proteomes" id="UP001381693"/>
    </source>
</evidence>
<evidence type="ECO:0008006" key="7">
    <source>
        <dbReference type="Google" id="ProtNLM"/>
    </source>
</evidence>
<dbReference type="InterPro" id="IPR004210">
    <property type="entry name" value="BESS_motif"/>
</dbReference>
<dbReference type="PANTHER" id="PTHR12243">
    <property type="entry name" value="MADF DOMAIN TRANSCRIPTION FACTOR"/>
    <property type="match status" value="1"/>
</dbReference>
<feature type="domain" description="BESS" evidence="4">
    <location>
        <begin position="195"/>
        <end position="234"/>
    </location>
</feature>
<evidence type="ECO:0000259" key="4">
    <source>
        <dbReference type="PROSITE" id="PS51031"/>
    </source>
</evidence>
<dbReference type="InterPro" id="IPR006578">
    <property type="entry name" value="MADF-dom"/>
</dbReference>
<dbReference type="PANTHER" id="PTHR12243:SF67">
    <property type="entry name" value="COREPRESSOR OF PANGOLIN, ISOFORM A-RELATED"/>
    <property type="match status" value="1"/>
</dbReference>
<feature type="domain" description="MADF" evidence="3">
    <location>
        <begin position="9"/>
        <end position="102"/>
    </location>
</feature>
<protein>
    <recommendedName>
        <fullName evidence="7">Transcription factor Adf-1</fullName>
    </recommendedName>
</protein>
<dbReference type="Pfam" id="PF02944">
    <property type="entry name" value="BESS"/>
    <property type="match status" value="1"/>
</dbReference>
<comment type="subcellular location">
    <subcellularLocation>
        <location evidence="1">Nucleus</location>
    </subcellularLocation>
</comment>